<evidence type="ECO:0000313" key="4">
    <source>
        <dbReference type="Proteomes" id="UP000186817"/>
    </source>
</evidence>
<keyword evidence="2" id="KW-0472">Membrane</keyword>
<dbReference type="AlphaFoldDB" id="A0A1Q9CCD6"/>
<dbReference type="EMBL" id="LSRX01001365">
    <property type="protein sequence ID" value="OLP80588.1"/>
    <property type="molecule type" value="Genomic_DNA"/>
</dbReference>
<keyword evidence="2" id="KW-1133">Transmembrane helix</keyword>
<gene>
    <name evidence="3" type="ORF">AK812_SmicGene38955</name>
</gene>
<feature type="transmembrane region" description="Helical" evidence="2">
    <location>
        <begin position="6"/>
        <end position="27"/>
    </location>
</feature>
<organism evidence="3 4">
    <name type="scientific">Symbiodinium microadriaticum</name>
    <name type="common">Dinoflagellate</name>
    <name type="synonym">Zooxanthella microadriatica</name>
    <dbReference type="NCBI Taxonomy" id="2951"/>
    <lineage>
        <taxon>Eukaryota</taxon>
        <taxon>Sar</taxon>
        <taxon>Alveolata</taxon>
        <taxon>Dinophyceae</taxon>
        <taxon>Suessiales</taxon>
        <taxon>Symbiodiniaceae</taxon>
        <taxon>Symbiodinium</taxon>
    </lineage>
</organism>
<sequence length="386" mass="43353">MAWTWTWRLKLALMVVILVATTGMYWGRNRRLQRLQMLSQCKADAAGTLGASDLTADPIVELVRGLKKMLLELQSLVTEEGAMMRQGMLFEDLQARIQAVVNKAVANSKAREKLIQRLDTVHAGLARTAANLHKEGMDTIEIEDYLQTLKKDLQDFFQKAGQSHNEDLVKKLDTVLKKAFEKLKSDLEASLVTCTTTIQGDFNAPKKNQSLFGSAMADKFQEVLKEMAKNYDHVQKVCKETRDLVRRQSQLEALQGRTDHLPDRLCILRDTLNDTQQLVLDVKGLAEDLQGHMEDKSQQERADQSSPPHAGWQPHPGVPTMLNLDEQLPMLVGRPALTPLTLQDTGPTCAMTWSGEDLRDKGIHESVGMFVDEGLFFEALFCHESA</sequence>
<proteinExistence type="predicted"/>
<name>A0A1Q9CCD6_SYMMI</name>
<evidence type="ECO:0000256" key="2">
    <source>
        <dbReference type="SAM" id="Phobius"/>
    </source>
</evidence>
<reference evidence="3 4" key="1">
    <citation type="submission" date="2016-02" db="EMBL/GenBank/DDBJ databases">
        <title>Genome analysis of coral dinoflagellate symbionts highlights evolutionary adaptations to a symbiotic lifestyle.</title>
        <authorList>
            <person name="Aranda M."/>
            <person name="Li Y."/>
            <person name="Liew Y.J."/>
            <person name="Baumgarten S."/>
            <person name="Simakov O."/>
            <person name="Wilson M."/>
            <person name="Piel J."/>
            <person name="Ashoor H."/>
            <person name="Bougouffa S."/>
            <person name="Bajic V.B."/>
            <person name="Ryu T."/>
            <person name="Ravasi T."/>
            <person name="Bayer T."/>
            <person name="Micklem G."/>
            <person name="Kim H."/>
            <person name="Bhak J."/>
            <person name="Lajeunesse T.C."/>
            <person name="Voolstra C.R."/>
        </authorList>
    </citation>
    <scope>NUCLEOTIDE SEQUENCE [LARGE SCALE GENOMIC DNA]</scope>
    <source>
        <strain evidence="3 4">CCMP2467</strain>
    </source>
</reference>
<feature type="region of interest" description="Disordered" evidence="1">
    <location>
        <begin position="292"/>
        <end position="318"/>
    </location>
</feature>
<evidence type="ECO:0000256" key="1">
    <source>
        <dbReference type="SAM" id="MobiDB-lite"/>
    </source>
</evidence>
<protein>
    <submittedName>
        <fullName evidence="3">Uncharacterized protein</fullName>
    </submittedName>
</protein>
<comment type="caution">
    <text evidence="3">The sequence shown here is derived from an EMBL/GenBank/DDBJ whole genome shotgun (WGS) entry which is preliminary data.</text>
</comment>
<keyword evidence="2" id="KW-0812">Transmembrane</keyword>
<evidence type="ECO:0000313" key="3">
    <source>
        <dbReference type="EMBL" id="OLP80588.1"/>
    </source>
</evidence>
<dbReference type="Proteomes" id="UP000186817">
    <property type="component" value="Unassembled WGS sequence"/>
</dbReference>
<dbReference type="OrthoDB" id="10279728at2759"/>
<keyword evidence="4" id="KW-1185">Reference proteome</keyword>
<feature type="compositionally biased region" description="Basic and acidic residues" evidence="1">
    <location>
        <begin position="292"/>
        <end position="303"/>
    </location>
</feature>
<accession>A0A1Q9CCD6</accession>